<organism evidence="1 2">
    <name type="scientific">Streptomyces davaonensis (strain DSM 101723 / JCM 4913 / KCC S-0913 / 768)</name>
    <dbReference type="NCBI Taxonomy" id="1214101"/>
    <lineage>
        <taxon>Bacteria</taxon>
        <taxon>Bacillati</taxon>
        <taxon>Actinomycetota</taxon>
        <taxon>Actinomycetes</taxon>
        <taxon>Kitasatosporales</taxon>
        <taxon>Streptomycetaceae</taxon>
        <taxon>Streptomyces</taxon>
    </lineage>
</organism>
<reference evidence="1 2" key="1">
    <citation type="journal article" date="2012" name="J. Bacteriol.">
        <title>Genome sequence of the bacterium Streptomyces davawensis JCM 4913 and heterologous production of the unique antibiotic roseoflavin.</title>
        <authorList>
            <person name="Jankowitsch F."/>
            <person name="Schwarz J."/>
            <person name="Ruckert C."/>
            <person name="Gust B."/>
            <person name="Szczepanowski R."/>
            <person name="Blom J."/>
            <person name="Pelzer S."/>
            <person name="Kalinowski J."/>
            <person name="Mack M."/>
        </authorList>
    </citation>
    <scope>NUCLEOTIDE SEQUENCE [LARGE SCALE GENOMIC DNA]</scope>
    <source>
        <strain evidence="2">DSM 101723 / JCM 4913 / KCC S-0913 / 768</strain>
    </source>
</reference>
<dbReference type="Proteomes" id="UP000008043">
    <property type="component" value="Chromosome"/>
</dbReference>
<protein>
    <submittedName>
        <fullName evidence="1">Uncharacterized protein</fullName>
    </submittedName>
</protein>
<dbReference type="EMBL" id="HE971709">
    <property type="protein sequence ID" value="CCK28394.1"/>
    <property type="molecule type" value="Genomic_DNA"/>
</dbReference>
<name>K4R6S1_STRDJ</name>
<keyword evidence="2" id="KW-1185">Reference proteome</keyword>
<dbReference type="PATRIC" id="fig|1214101.3.peg.4065"/>
<sequence>MPDDDLAALARELYGGLVDPGLTTYDVAVDADPHQDRVAPLARRIAALFRDHPTYEGVAIRVPGAADGAGIGISTRARIRESLGVAGTQAPPGGAAADWGAGDRAGLPGVSTHYRALLFVCRTCGGGELRAYYDAGNLPRCTAHGVMELVR</sequence>
<evidence type="ECO:0000313" key="1">
    <source>
        <dbReference type="EMBL" id="CCK28394.1"/>
    </source>
</evidence>
<dbReference type="STRING" id="1214101.BN159_4015"/>
<dbReference type="AlphaFoldDB" id="K4R6S1"/>
<dbReference type="HOGENOM" id="CLU_1730327_0_0_11"/>
<gene>
    <name evidence="1" type="ORF">BN159_4015</name>
</gene>
<accession>K4R6S1</accession>
<dbReference type="RefSeq" id="WP_015658746.1">
    <property type="nucleotide sequence ID" value="NC_020504.1"/>
</dbReference>
<dbReference type="OrthoDB" id="4311273at2"/>
<proteinExistence type="predicted"/>
<evidence type="ECO:0000313" key="2">
    <source>
        <dbReference type="Proteomes" id="UP000008043"/>
    </source>
</evidence>
<dbReference type="KEGG" id="sdv:BN159_4015"/>